<proteinExistence type="predicted"/>
<reference evidence="1 2" key="1">
    <citation type="submission" date="2018-09" db="EMBL/GenBank/DDBJ databases">
        <title>Discovery and Ecogenomic Context for Candidatus Cryosericales, a Global Caldiserica Order Active in Thawing Permafrost.</title>
        <authorList>
            <person name="Martinez M.A."/>
            <person name="Woodcroft B.J."/>
            <person name="Ignacio Espinoza J.C."/>
            <person name="Zayed A."/>
            <person name="Singleton C.M."/>
            <person name="Boyd J."/>
            <person name="Li Y.-F."/>
            <person name="Purvine S."/>
            <person name="Maughan H."/>
            <person name="Hodgkins S.B."/>
            <person name="Anderson D."/>
            <person name="Sederholm M."/>
            <person name="Temperton B."/>
            <person name="Saleska S.R."/>
            <person name="Tyson G.W."/>
            <person name="Rich V.I."/>
        </authorList>
    </citation>
    <scope>NUCLEOTIDE SEQUENCE [LARGE SCALE GENOMIC DNA]</scope>
    <source>
        <strain evidence="1 2">SMC1</strain>
    </source>
</reference>
<dbReference type="EMBL" id="QXIY01000047">
    <property type="protein sequence ID" value="RIE15636.1"/>
    <property type="molecule type" value="Genomic_DNA"/>
</dbReference>
<dbReference type="Proteomes" id="UP000266113">
    <property type="component" value="Unassembled WGS sequence"/>
</dbReference>
<organism evidence="1 2">
    <name type="scientific">Candidatus Cryosericum septentrionale</name>
    <dbReference type="NCBI Taxonomy" id="2290913"/>
    <lineage>
        <taxon>Bacteria</taxon>
        <taxon>Pseudomonadati</taxon>
        <taxon>Caldisericota/Cryosericota group</taxon>
        <taxon>Candidatus Cryosericota</taxon>
        <taxon>Candidatus Cryosericia</taxon>
        <taxon>Candidatus Cryosericales</taxon>
        <taxon>Candidatus Cryosericaceae</taxon>
        <taxon>Candidatus Cryosericum</taxon>
    </lineage>
</organism>
<evidence type="ECO:0000313" key="2">
    <source>
        <dbReference type="Proteomes" id="UP000266113"/>
    </source>
</evidence>
<keyword evidence="2" id="KW-1185">Reference proteome</keyword>
<comment type="caution">
    <text evidence="1">The sequence shown here is derived from an EMBL/GenBank/DDBJ whole genome shotgun (WGS) entry which is preliminary data.</text>
</comment>
<evidence type="ECO:0000313" key="1">
    <source>
        <dbReference type="EMBL" id="RIE15636.1"/>
    </source>
</evidence>
<sequence length="125" mass="13589">MSPILRASSAGARVRQTCSRASDSQADGKGAKPVQALAVDGLEPVHIQEHLWIGGIRRLSPTLVVTRRDVEISSDGVVAVRDDVTARVVGIALYPKMIVPMQHVIMMFIRLTAMTSVRIGQFLEL</sequence>
<gene>
    <name evidence="1" type="ORF">SMC1_09750</name>
</gene>
<protein>
    <submittedName>
        <fullName evidence="1">Uncharacterized protein</fullName>
    </submittedName>
</protein>
<name>A0A398DJ04_9BACT</name>
<dbReference type="AlphaFoldDB" id="A0A398DJ04"/>
<accession>A0A398DJ04</accession>